<organism evidence="10">
    <name type="scientific">bioreactor metagenome</name>
    <dbReference type="NCBI Taxonomy" id="1076179"/>
    <lineage>
        <taxon>unclassified sequences</taxon>
        <taxon>metagenomes</taxon>
        <taxon>ecological metagenomes</taxon>
    </lineage>
</organism>
<keyword evidence="4" id="KW-0902">Two-component regulatory system</keyword>
<comment type="subcellular location">
    <subcellularLocation>
        <location evidence="1">Cytoplasm</location>
    </subcellularLocation>
</comment>
<evidence type="ECO:0000259" key="9">
    <source>
        <dbReference type="PROSITE" id="PS50110"/>
    </source>
</evidence>
<evidence type="ECO:0000256" key="4">
    <source>
        <dbReference type="ARBA" id="ARBA00023012"/>
    </source>
</evidence>
<keyword evidence="3" id="KW-0597">Phosphoprotein</keyword>
<dbReference type="GO" id="GO:0005737">
    <property type="term" value="C:cytoplasm"/>
    <property type="evidence" value="ECO:0007669"/>
    <property type="project" value="UniProtKB-SubCell"/>
</dbReference>
<evidence type="ECO:0000256" key="2">
    <source>
        <dbReference type="ARBA" id="ARBA00022490"/>
    </source>
</evidence>
<feature type="domain" description="Response regulatory" evidence="9">
    <location>
        <begin position="3"/>
        <end position="120"/>
    </location>
</feature>
<evidence type="ECO:0000256" key="1">
    <source>
        <dbReference type="ARBA" id="ARBA00004496"/>
    </source>
</evidence>
<dbReference type="GO" id="GO:0003700">
    <property type="term" value="F:DNA-binding transcription factor activity"/>
    <property type="evidence" value="ECO:0007669"/>
    <property type="project" value="InterPro"/>
</dbReference>
<proteinExistence type="predicted"/>
<dbReference type="PANTHER" id="PTHR42713">
    <property type="entry name" value="HISTIDINE KINASE-RELATED"/>
    <property type="match status" value="1"/>
</dbReference>
<gene>
    <name evidence="10" type="primary">rhaR_34</name>
    <name evidence="10" type="ORF">SDC9_46999</name>
</gene>
<evidence type="ECO:0000256" key="7">
    <source>
        <dbReference type="ARBA" id="ARBA00023163"/>
    </source>
</evidence>
<sequence>MYKVFIAEDEIVVREGLRNSIQAGSGPFVLVGEASDGEMALSIMKDVKPDILITDIRMPFVDGLSLSRIIKKILPWIKIIIISGHDEFQYAQEAISIGVDEYILKPISASDMLLTLGKLVDRIEQEKLHLSSIENLKQQAQSNSDLIRERWLYDLVTGIVKTEDALEKGGDMGLDLIAHGYLVAIIKLSISSENYAELINAKLNINSLIDHQEEVLCFSQSRDSIVLLLKQLVSEPLEETAYTLGQAIKYEVERNTKCLVTIGIGSFVERIGSLSQSYADAEKAITFSVKTGQNLIIGIHDLNTFSEIDFLKLDGSPISERLKYVKKSGINEIIAQYMTMIGTDPLQTTLISYYLLYDLMVAISRIIDELGGVVQEVIPCLSNKAQLLEMAGSKETFCDGVKSILDPFIDFRDQKAAGKYYEMIQKAKQHINLHFADQDISLHSVASIVHVSPNHFSTIFSQETGETFIEYLTRVRINTSKELLLTTSHRSADIAYEVGFGDPHYFSYIFKKHTGISPREFRTGSKCQS</sequence>
<dbReference type="InterPro" id="IPR020449">
    <property type="entry name" value="Tscrpt_reg_AraC-type_HTH"/>
</dbReference>
<evidence type="ECO:0000256" key="3">
    <source>
        <dbReference type="ARBA" id="ARBA00022553"/>
    </source>
</evidence>
<dbReference type="SUPFAM" id="SSF52172">
    <property type="entry name" value="CheY-like"/>
    <property type="match status" value="1"/>
</dbReference>
<dbReference type="InterPro" id="IPR018060">
    <property type="entry name" value="HTH_AraC"/>
</dbReference>
<keyword evidence="7" id="KW-0804">Transcription</keyword>
<protein>
    <submittedName>
        <fullName evidence="10">HTH-type transcriptional activator RhaR</fullName>
    </submittedName>
</protein>
<dbReference type="PRINTS" id="PR00032">
    <property type="entry name" value="HTHARAC"/>
</dbReference>
<dbReference type="PROSITE" id="PS01124">
    <property type="entry name" value="HTH_ARAC_FAMILY_2"/>
    <property type="match status" value="1"/>
</dbReference>
<reference evidence="10" key="1">
    <citation type="submission" date="2019-08" db="EMBL/GenBank/DDBJ databases">
        <authorList>
            <person name="Kucharzyk K."/>
            <person name="Murdoch R.W."/>
            <person name="Higgins S."/>
            <person name="Loffler F."/>
        </authorList>
    </citation>
    <scope>NUCLEOTIDE SEQUENCE</scope>
</reference>
<evidence type="ECO:0000259" key="8">
    <source>
        <dbReference type="PROSITE" id="PS01124"/>
    </source>
</evidence>
<dbReference type="Pfam" id="PF00072">
    <property type="entry name" value="Response_reg"/>
    <property type="match status" value="1"/>
</dbReference>
<dbReference type="InterPro" id="IPR001789">
    <property type="entry name" value="Sig_transdc_resp-reg_receiver"/>
</dbReference>
<dbReference type="CDD" id="cd17536">
    <property type="entry name" value="REC_YesN-like"/>
    <property type="match status" value="1"/>
</dbReference>
<dbReference type="GO" id="GO:0000160">
    <property type="term" value="P:phosphorelay signal transduction system"/>
    <property type="evidence" value="ECO:0007669"/>
    <property type="project" value="UniProtKB-KW"/>
</dbReference>
<dbReference type="InterPro" id="IPR051552">
    <property type="entry name" value="HptR"/>
</dbReference>
<evidence type="ECO:0000256" key="6">
    <source>
        <dbReference type="ARBA" id="ARBA00023125"/>
    </source>
</evidence>
<dbReference type="Pfam" id="PF12833">
    <property type="entry name" value="HTH_18"/>
    <property type="match status" value="1"/>
</dbReference>
<dbReference type="GO" id="GO:0043565">
    <property type="term" value="F:sequence-specific DNA binding"/>
    <property type="evidence" value="ECO:0007669"/>
    <property type="project" value="InterPro"/>
</dbReference>
<dbReference type="InterPro" id="IPR009057">
    <property type="entry name" value="Homeodomain-like_sf"/>
</dbReference>
<dbReference type="PANTHER" id="PTHR42713:SF3">
    <property type="entry name" value="TRANSCRIPTIONAL REGULATORY PROTEIN HPTR"/>
    <property type="match status" value="1"/>
</dbReference>
<comment type="caution">
    <text evidence="10">The sequence shown here is derived from an EMBL/GenBank/DDBJ whole genome shotgun (WGS) entry which is preliminary data.</text>
</comment>
<evidence type="ECO:0000256" key="5">
    <source>
        <dbReference type="ARBA" id="ARBA00023015"/>
    </source>
</evidence>
<keyword evidence="5" id="KW-0805">Transcription regulation</keyword>
<dbReference type="Gene3D" id="1.10.10.60">
    <property type="entry name" value="Homeodomain-like"/>
    <property type="match status" value="2"/>
</dbReference>
<name>A0A644WB06_9ZZZZ</name>
<dbReference type="AlphaFoldDB" id="A0A644WB06"/>
<dbReference type="SMART" id="SM00342">
    <property type="entry name" value="HTH_ARAC"/>
    <property type="match status" value="1"/>
</dbReference>
<dbReference type="InterPro" id="IPR041522">
    <property type="entry name" value="CdaR_GGDEF"/>
</dbReference>
<keyword evidence="6" id="KW-0238">DNA-binding</keyword>
<evidence type="ECO:0000313" key="10">
    <source>
        <dbReference type="EMBL" id="MPM00769.1"/>
    </source>
</evidence>
<dbReference type="Pfam" id="PF17853">
    <property type="entry name" value="GGDEF_2"/>
    <property type="match status" value="1"/>
</dbReference>
<dbReference type="SMART" id="SM00448">
    <property type="entry name" value="REC"/>
    <property type="match status" value="1"/>
</dbReference>
<keyword evidence="2" id="KW-0963">Cytoplasm</keyword>
<dbReference type="SUPFAM" id="SSF46689">
    <property type="entry name" value="Homeodomain-like"/>
    <property type="match status" value="2"/>
</dbReference>
<dbReference type="InterPro" id="IPR011006">
    <property type="entry name" value="CheY-like_superfamily"/>
</dbReference>
<feature type="domain" description="HTH araC/xylS-type" evidence="8">
    <location>
        <begin position="425"/>
        <end position="524"/>
    </location>
</feature>
<accession>A0A644WB06</accession>
<dbReference type="PROSITE" id="PS50110">
    <property type="entry name" value="RESPONSE_REGULATORY"/>
    <property type="match status" value="1"/>
</dbReference>
<dbReference type="Gene3D" id="3.40.50.2300">
    <property type="match status" value="1"/>
</dbReference>
<dbReference type="EMBL" id="VSSQ01000751">
    <property type="protein sequence ID" value="MPM00769.1"/>
    <property type="molecule type" value="Genomic_DNA"/>
</dbReference>